<gene>
    <name evidence="8" type="primary">recX</name>
    <name evidence="8" type="ORF">CC99x_02411</name>
</gene>
<evidence type="ECO:0000256" key="3">
    <source>
        <dbReference type="ARBA" id="ARBA00018111"/>
    </source>
</evidence>
<feature type="domain" description="RecX second three-helical" evidence="5">
    <location>
        <begin position="68"/>
        <end position="105"/>
    </location>
</feature>
<dbReference type="InterPro" id="IPR053924">
    <property type="entry name" value="RecX_HTH_2nd"/>
</dbReference>
<dbReference type="InterPro" id="IPR053925">
    <property type="entry name" value="RecX_HTH_3rd"/>
</dbReference>
<feature type="domain" description="RecX third three-helical" evidence="6">
    <location>
        <begin position="117"/>
        <end position="155"/>
    </location>
</feature>
<organism evidence="8">
    <name type="scientific">Candidatus Berkiella cookevillensis</name>
    <dbReference type="NCBI Taxonomy" id="437022"/>
    <lineage>
        <taxon>Bacteria</taxon>
        <taxon>Pseudomonadati</taxon>
        <taxon>Pseudomonadota</taxon>
        <taxon>Gammaproteobacteria</taxon>
        <taxon>Candidatus Berkiellales</taxon>
        <taxon>Candidatus Berkiellaceae</taxon>
        <taxon>Candidatus Berkiella</taxon>
    </lineage>
</organism>
<sequence>MSLARKQWEKKRPRMMRPKNLVKIAAIRLLARREHSRRDLAQKLALRGFDHMAINAVLDVLEQEDLLSESRFIGSIVRTRSQRGVGPLKIIAELQRHGIAQREIEKDEDWQIIDWVQVAQQAKIKRFGEDKPQNMQEQSKQYRFLIQRGFLPEHIVFA</sequence>
<protein>
    <recommendedName>
        <fullName evidence="3">Regulatory protein RecX</fullName>
    </recommendedName>
</protein>
<dbReference type="GO" id="GO:0005737">
    <property type="term" value="C:cytoplasm"/>
    <property type="evidence" value="ECO:0007669"/>
    <property type="project" value="UniProtKB-SubCell"/>
</dbReference>
<dbReference type="PANTHER" id="PTHR33602">
    <property type="entry name" value="REGULATORY PROTEIN RECX FAMILY PROTEIN"/>
    <property type="match status" value="1"/>
</dbReference>
<accession>A0A0Q9Y9A3</accession>
<comment type="caution">
    <text evidence="8">The sequence shown here is derived from an EMBL/GenBank/DDBJ whole genome shotgun (WGS) entry which is preliminary data.</text>
</comment>
<evidence type="ECO:0000256" key="4">
    <source>
        <dbReference type="ARBA" id="ARBA00022490"/>
    </source>
</evidence>
<dbReference type="STRING" id="437022.CC99x_02411"/>
<comment type="subcellular location">
    <subcellularLocation>
        <location evidence="1">Cytoplasm</location>
    </subcellularLocation>
</comment>
<dbReference type="InterPro" id="IPR003783">
    <property type="entry name" value="Regulatory_RecX"/>
</dbReference>
<keyword evidence="4" id="KW-0963">Cytoplasm</keyword>
<evidence type="ECO:0000256" key="1">
    <source>
        <dbReference type="ARBA" id="ARBA00004496"/>
    </source>
</evidence>
<reference evidence="8" key="1">
    <citation type="submission" date="2015-09" db="EMBL/GenBank/DDBJ databases">
        <title>Draft Genome Sequences of Two Novel Amoeba-resistant Intranuclear Bacteria, Candidatus Berkiella cookevillensis and Candidatus Berkiella aquae.</title>
        <authorList>
            <person name="Mehari Y.T."/>
            <person name="Arivett B.A."/>
            <person name="Farone A.L."/>
            <person name="Gunderson J.H."/>
            <person name="Farone M.B."/>
        </authorList>
    </citation>
    <scope>NUCLEOTIDE SEQUENCE [LARGE SCALE GENOMIC DNA]</scope>
    <source>
        <strain evidence="8">CC99</strain>
    </source>
</reference>
<evidence type="ECO:0000313" key="8">
    <source>
        <dbReference type="EMBL" id="KRG17341.1"/>
    </source>
</evidence>
<dbReference type="InterPro" id="IPR053926">
    <property type="entry name" value="RecX_HTH_1st"/>
</dbReference>
<evidence type="ECO:0000259" key="6">
    <source>
        <dbReference type="Pfam" id="PF21981"/>
    </source>
</evidence>
<dbReference type="Pfam" id="PF21982">
    <property type="entry name" value="RecX_HTH1"/>
    <property type="match status" value="1"/>
</dbReference>
<dbReference type="Pfam" id="PF02631">
    <property type="entry name" value="RecX_HTH2"/>
    <property type="match status" value="1"/>
</dbReference>
<evidence type="ECO:0000256" key="2">
    <source>
        <dbReference type="ARBA" id="ARBA00009695"/>
    </source>
</evidence>
<proteinExistence type="inferred from homology"/>
<dbReference type="Gene3D" id="1.10.10.10">
    <property type="entry name" value="Winged helix-like DNA-binding domain superfamily/Winged helix DNA-binding domain"/>
    <property type="match status" value="3"/>
</dbReference>
<dbReference type="AlphaFoldDB" id="A0A0Q9Y9A3"/>
<name>A0A0Q9Y9A3_9GAMM</name>
<dbReference type="InterPro" id="IPR036388">
    <property type="entry name" value="WH-like_DNA-bd_sf"/>
</dbReference>
<evidence type="ECO:0000259" key="7">
    <source>
        <dbReference type="Pfam" id="PF21982"/>
    </source>
</evidence>
<dbReference type="EMBL" id="LKHV01000018">
    <property type="protein sequence ID" value="KRG17341.1"/>
    <property type="molecule type" value="Genomic_DNA"/>
</dbReference>
<dbReference type="PANTHER" id="PTHR33602:SF1">
    <property type="entry name" value="REGULATORY PROTEIN RECX FAMILY PROTEIN"/>
    <property type="match status" value="1"/>
</dbReference>
<evidence type="ECO:0000259" key="5">
    <source>
        <dbReference type="Pfam" id="PF02631"/>
    </source>
</evidence>
<comment type="similarity">
    <text evidence="2">Belongs to the RecX family.</text>
</comment>
<dbReference type="Pfam" id="PF21981">
    <property type="entry name" value="RecX_HTH3"/>
    <property type="match status" value="1"/>
</dbReference>
<dbReference type="GO" id="GO:0006282">
    <property type="term" value="P:regulation of DNA repair"/>
    <property type="evidence" value="ECO:0007669"/>
    <property type="project" value="InterPro"/>
</dbReference>
<feature type="domain" description="RecX first three-helical" evidence="7">
    <location>
        <begin position="25"/>
        <end position="59"/>
    </location>
</feature>